<evidence type="ECO:0008006" key="5">
    <source>
        <dbReference type="Google" id="ProtNLM"/>
    </source>
</evidence>
<gene>
    <name evidence="3" type="ORF">FB561_3349</name>
</gene>
<keyword evidence="4" id="KW-1185">Reference proteome</keyword>
<protein>
    <recommendedName>
        <fullName evidence="5">DNA-directed RNA polymerase specialized sigma24 family protein</fullName>
    </recommendedName>
</protein>
<dbReference type="AlphaFoldDB" id="A0A561BTS5"/>
<evidence type="ECO:0000313" key="4">
    <source>
        <dbReference type="Proteomes" id="UP000318380"/>
    </source>
</evidence>
<evidence type="ECO:0000256" key="2">
    <source>
        <dbReference type="SAM" id="Phobius"/>
    </source>
</evidence>
<sequence>MTDVQTLEHRSIGPAEAETALLENYAKLVRLAYLVLPPSLGRHRRILAAHGVVQHALPDRRKIERETADTSALSFLRRRVVQGAVRQSRSRTPLRLLPQVWGLRLFPKSGAADDLALDHALAVRSPEARAAWALVRAERLSIAEVEQELRAAGVRHPERAIAEAGELDEAAVAGIHGPLDAAVFDPCSVRLAPSDLMRRRARGRAVTICVTAVLVLAILLSLLVSGGRERAETTRVQSVQAPTLTQTTKLSPDALRRTGATRWQDTARVDFTAWPPRGGLVNDKALLARALDTWTAGKDVTAVVNTSLAAPTEEPQLLYAGEVDGKAVVVLHDGRRLARYTEGDGLVVARTDDADVTTAGAVALSRSAQGIRYLTAPWVATAGLRDLKKPDTPARDLGRQDGVTEPVQPPAANCSSWPALQLRSSSAVAEKHAFLLTDLGGLSPTHLTYMPPPSEGVARSPREATGGPALVSWSRTVCGLQTLQDKGIKTANNWVFAEQTLPDRTSADWVCTRSDSWEGSGWASVRLLPAGLVAGQATNTAICSRFDQNVLATTAWHAPSGGATYLLAAGSRHVDRIAVGPQTVQGRLVAIPGRTTAKVSAHLTNGTTIKPLNK</sequence>
<accession>A0A561BTS5</accession>
<evidence type="ECO:0000256" key="1">
    <source>
        <dbReference type="SAM" id="MobiDB-lite"/>
    </source>
</evidence>
<dbReference type="Proteomes" id="UP000318380">
    <property type="component" value="Unassembled WGS sequence"/>
</dbReference>
<feature type="transmembrane region" description="Helical" evidence="2">
    <location>
        <begin position="205"/>
        <end position="224"/>
    </location>
</feature>
<proteinExistence type="predicted"/>
<name>A0A561BTS5_9ACTN</name>
<feature type="compositionally biased region" description="Basic and acidic residues" evidence="1">
    <location>
        <begin position="390"/>
        <end position="399"/>
    </location>
</feature>
<feature type="region of interest" description="Disordered" evidence="1">
    <location>
        <begin position="390"/>
        <end position="412"/>
    </location>
</feature>
<reference evidence="3 4" key="1">
    <citation type="submission" date="2019-06" db="EMBL/GenBank/DDBJ databases">
        <title>Sequencing the genomes of 1000 actinobacteria strains.</title>
        <authorList>
            <person name="Klenk H.-P."/>
        </authorList>
    </citation>
    <scope>NUCLEOTIDE SEQUENCE [LARGE SCALE GENOMIC DNA]</scope>
    <source>
        <strain evidence="3 4">DSM 24683</strain>
    </source>
</reference>
<dbReference type="OrthoDB" id="3932808at2"/>
<comment type="caution">
    <text evidence="3">The sequence shown here is derived from an EMBL/GenBank/DDBJ whole genome shotgun (WGS) entry which is preliminary data.</text>
</comment>
<organism evidence="3 4">
    <name type="scientific">Kribbella amoyensis</name>
    <dbReference type="NCBI Taxonomy" id="996641"/>
    <lineage>
        <taxon>Bacteria</taxon>
        <taxon>Bacillati</taxon>
        <taxon>Actinomycetota</taxon>
        <taxon>Actinomycetes</taxon>
        <taxon>Propionibacteriales</taxon>
        <taxon>Kribbellaceae</taxon>
        <taxon>Kribbella</taxon>
    </lineage>
</organism>
<keyword evidence="2" id="KW-0472">Membrane</keyword>
<keyword evidence="2" id="KW-1133">Transmembrane helix</keyword>
<dbReference type="RefSeq" id="WP_145807659.1">
    <property type="nucleotide sequence ID" value="NZ_VIVK01000001.1"/>
</dbReference>
<keyword evidence="2" id="KW-0812">Transmembrane</keyword>
<evidence type="ECO:0000313" key="3">
    <source>
        <dbReference type="EMBL" id="TWD82221.1"/>
    </source>
</evidence>
<dbReference type="EMBL" id="VIVK01000001">
    <property type="protein sequence ID" value="TWD82221.1"/>
    <property type="molecule type" value="Genomic_DNA"/>
</dbReference>